<dbReference type="GO" id="GO:0005787">
    <property type="term" value="C:signal peptidase complex"/>
    <property type="evidence" value="ECO:0007669"/>
    <property type="project" value="UniProtKB-UniRule"/>
</dbReference>
<keyword evidence="11" id="KW-1185">Reference proteome</keyword>
<dbReference type="GO" id="GO:0008233">
    <property type="term" value="F:peptidase activity"/>
    <property type="evidence" value="ECO:0007669"/>
    <property type="project" value="UniProtKB-UniRule"/>
</dbReference>
<proteinExistence type="inferred from homology"/>
<evidence type="ECO:0000256" key="8">
    <source>
        <dbReference type="ARBA" id="ARBA00045608"/>
    </source>
</evidence>
<dbReference type="AlphaFoldDB" id="A0A182Y9C2"/>
<comment type="function">
    <text evidence="8 9">Component of the signal peptidase complex (SPC) which catalyzes the cleavage of N-terminal signal sequences from nascent proteins as they are translocated into the lumen of the endoplasmic reticulum. Enhances the enzymatic activity of SPC and facilitates the interactions between different components of the translocation site.</text>
</comment>
<feature type="transmembrane region" description="Helical" evidence="9">
    <location>
        <begin position="108"/>
        <end position="129"/>
    </location>
</feature>
<dbReference type="PANTHER" id="PTHR13085:SF0">
    <property type="entry name" value="SIGNAL PEPTIDASE COMPLEX SUBUNIT 2"/>
    <property type="match status" value="1"/>
</dbReference>
<name>A0A182Y9C2_ANOST</name>
<dbReference type="GO" id="GO:0006465">
    <property type="term" value="P:signal peptide processing"/>
    <property type="evidence" value="ECO:0007669"/>
    <property type="project" value="UniProtKB-UniRule"/>
</dbReference>
<comment type="similarity">
    <text evidence="2 9">Belongs to the SPCS2 family.</text>
</comment>
<keyword evidence="7 9" id="KW-0472">Membrane</keyword>
<dbReference type="VEuPathDB" id="VectorBase:ASTE005685"/>
<evidence type="ECO:0000256" key="7">
    <source>
        <dbReference type="ARBA" id="ARBA00023136"/>
    </source>
</evidence>
<evidence type="ECO:0000256" key="3">
    <source>
        <dbReference type="ARBA" id="ARBA00017057"/>
    </source>
</evidence>
<organism evidence="10 11">
    <name type="scientific">Anopheles stephensi</name>
    <name type="common">Indo-Pakistan malaria mosquito</name>
    <dbReference type="NCBI Taxonomy" id="30069"/>
    <lineage>
        <taxon>Eukaryota</taxon>
        <taxon>Metazoa</taxon>
        <taxon>Ecdysozoa</taxon>
        <taxon>Arthropoda</taxon>
        <taxon>Hexapoda</taxon>
        <taxon>Insecta</taxon>
        <taxon>Pterygota</taxon>
        <taxon>Neoptera</taxon>
        <taxon>Endopterygota</taxon>
        <taxon>Diptera</taxon>
        <taxon>Nematocera</taxon>
        <taxon>Culicoidea</taxon>
        <taxon>Culicidae</taxon>
        <taxon>Anophelinae</taxon>
        <taxon>Anopheles</taxon>
    </lineage>
</organism>
<keyword evidence="4 9" id="KW-0812">Transmembrane</keyword>
<dbReference type="OMA" id="INKWDGT"/>
<evidence type="ECO:0000256" key="2">
    <source>
        <dbReference type="ARBA" id="ARBA00007324"/>
    </source>
</evidence>
<dbReference type="Pfam" id="PF06703">
    <property type="entry name" value="SPC25"/>
    <property type="match status" value="1"/>
</dbReference>
<dbReference type="VEuPathDB" id="VectorBase:ASTEI20_045284"/>
<dbReference type="STRING" id="30069.A0A182Y9C2"/>
<comment type="subcellular location">
    <subcellularLocation>
        <location evidence="1 9">Endoplasmic reticulum membrane</location>
        <topology evidence="1 9">Multi-pass membrane protein</topology>
    </subcellularLocation>
</comment>
<reference evidence="10" key="2">
    <citation type="submission" date="2020-05" db="UniProtKB">
        <authorList>
            <consortium name="EnsemblMetazoa"/>
        </authorList>
    </citation>
    <scope>IDENTIFICATION</scope>
    <source>
        <strain evidence="10">Indian</strain>
    </source>
</reference>
<sequence>MFVHLPRSFPVPLLISLTCFDMSNKNKKQSENAPAKEEEVVQINKWDGTAVKHALDDSVKNALMEHSNMKEHFAIIDGRLFICAQAVAIALVALGYDYQYSFPASKPVLIVCVCCYFFLMGVLTIYTTYVEKGIFVVGNQKDGNGNVKRWQASSDMKKYDDKYELTVQLRDSRGVREATVTKSVANFIDVNGVVLDDLVASEVNRIVNSLNADRKDK</sequence>
<evidence type="ECO:0000313" key="10">
    <source>
        <dbReference type="EnsemblMetazoa" id="ASTEI05058-PA"/>
    </source>
</evidence>
<evidence type="ECO:0000256" key="9">
    <source>
        <dbReference type="RuleBase" id="RU368033"/>
    </source>
</evidence>
<feature type="transmembrane region" description="Helical" evidence="9">
    <location>
        <begin position="73"/>
        <end position="96"/>
    </location>
</feature>
<reference evidence="11" key="1">
    <citation type="journal article" date="2014" name="Genome Biol.">
        <title>Genome analysis of a major urban malaria vector mosquito, Anopheles stephensi.</title>
        <authorList>
            <person name="Jiang X."/>
            <person name="Peery A."/>
            <person name="Hall A.B."/>
            <person name="Sharma A."/>
            <person name="Chen X.G."/>
            <person name="Waterhouse R.M."/>
            <person name="Komissarov A."/>
            <person name="Riehle M.M."/>
            <person name="Shouche Y."/>
            <person name="Sharakhova M.V."/>
            <person name="Lawson D."/>
            <person name="Pakpour N."/>
            <person name="Arensburger P."/>
            <person name="Davidson V.L."/>
            <person name="Eiglmeier K."/>
            <person name="Emrich S."/>
            <person name="George P."/>
            <person name="Kennedy R.C."/>
            <person name="Mane S.P."/>
            <person name="Maslen G."/>
            <person name="Oringanje C."/>
            <person name="Qi Y."/>
            <person name="Settlage R."/>
            <person name="Tojo M."/>
            <person name="Tubio J.M."/>
            <person name="Unger M.F."/>
            <person name="Wang B."/>
            <person name="Vernick K.D."/>
            <person name="Ribeiro J.M."/>
            <person name="James A.A."/>
            <person name="Michel K."/>
            <person name="Riehle M.A."/>
            <person name="Luckhart S."/>
            <person name="Sharakhov I.V."/>
            <person name="Tu Z."/>
        </authorList>
    </citation>
    <scope>NUCLEOTIDE SEQUENCE [LARGE SCALE GENOMIC DNA]</scope>
    <source>
        <strain evidence="11">Indian</strain>
    </source>
</reference>
<keyword evidence="6 9" id="KW-1133">Transmembrane helix</keyword>
<accession>A0A182Y9C2</accession>
<keyword evidence="5 9" id="KW-0256">Endoplasmic reticulum</keyword>
<dbReference type="EnsemblMetazoa" id="ASTEI05058-RA">
    <property type="protein sequence ID" value="ASTEI05058-PA"/>
    <property type="gene ID" value="ASTEI05058"/>
</dbReference>
<dbReference type="InterPro" id="IPR009582">
    <property type="entry name" value="Spc2/SPCS2"/>
</dbReference>
<evidence type="ECO:0000313" key="11">
    <source>
        <dbReference type="Proteomes" id="UP000076408"/>
    </source>
</evidence>
<evidence type="ECO:0000256" key="1">
    <source>
        <dbReference type="ARBA" id="ARBA00004477"/>
    </source>
</evidence>
<dbReference type="PANTHER" id="PTHR13085">
    <property type="entry name" value="MICROSOMAL SIGNAL PEPTIDASE 25 KDA SUBUNIT"/>
    <property type="match status" value="1"/>
</dbReference>
<dbReference type="Proteomes" id="UP000076408">
    <property type="component" value="Unassembled WGS sequence"/>
</dbReference>
<evidence type="ECO:0000256" key="4">
    <source>
        <dbReference type="ARBA" id="ARBA00022692"/>
    </source>
</evidence>
<evidence type="ECO:0000256" key="5">
    <source>
        <dbReference type="ARBA" id="ARBA00022824"/>
    </source>
</evidence>
<dbReference type="GO" id="GO:0045047">
    <property type="term" value="P:protein targeting to ER"/>
    <property type="evidence" value="ECO:0007669"/>
    <property type="project" value="TreeGrafter"/>
</dbReference>
<dbReference type="VEuPathDB" id="VectorBase:ASTEI05058"/>
<evidence type="ECO:0000256" key="6">
    <source>
        <dbReference type="ARBA" id="ARBA00022989"/>
    </source>
</evidence>
<protein>
    <recommendedName>
        <fullName evidence="3 9">Signal peptidase complex subunit 2</fullName>
    </recommendedName>
</protein>